<dbReference type="EMBL" id="CAJOBB010026215">
    <property type="protein sequence ID" value="CAF4414164.1"/>
    <property type="molecule type" value="Genomic_DNA"/>
</dbReference>
<dbReference type="GO" id="GO:0046872">
    <property type="term" value="F:metal ion binding"/>
    <property type="evidence" value="ECO:0007669"/>
    <property type="project" value="UniProtKB-KW"/>
</dbReference>
<evidence type="ECO:0000259" key="2">
    <source>
        <dbReference type="Pfam" id="PF16187"/>
    </source>
</evidence>
<dbReference type="Gene3D" id="3.30.830.10">
    <property type="entry name" value="Metalloenzyme, LuxS/M16 peptidase-like"/>
    <property type="match status" value="1"/>
</dbReference>
<feature type="domain" description="Peptidase M16 middle/third" evidence="2">
    <location>
        <begin position="17"/>
        <end position="108"/>
    </location>
</feature>
<dbReference type="Pfam" id="PF16187">
    <property type="entry name" value="Peptidase_M16_M"/>
    <property type="match status" value="1"/>
</dbReference>
<gene>
    <name evidence="3" type="ORF">KXQ929_LOCUS51777</name>
</gene>
<evidence type="ECO:0000313" key="3">
    <source>
        <dbReference type="EMBL" id="CAF4414164.1"/>
    </source>
</evidence>
<keyword evidence="1" id="KW-0479">Metal-binding</keyword>
<reference evidence="3" key="1">
    <citation type="submission" date="2021-02" db="EMBL/GenBank/DDBJ databases">
        <authorList>
            <person name="Nowell W R."/>
        </authorList>
    </citation>
    <scope>NUCLEOTIDE SEQUENCE</scope>
</reference>
<dbReference type="AlphaFoldDB" id="A0A820Q3I9"/>
<dbReference type="SUPFAM" id="SSF63411">
    <property type="entry name" value="LuxS/MPP-like metallohydrolase"/>
    <property type="match status" value="1"/>
</dbReference>
<feature type="non-terminal residue" evidence="3">
    <location>
        <position position="117"/>
    </location>
</feature>
<evidence type="ECO:0000313" key="4">
    <source>
        <dbReference type="Proteomes" id="UP000663868"/>
    </source>
</evidence>
<dbReference type="InterPro" id="IPR011249">
    <property type="entry name" value="Metalloenz_LuxS/M16"/>
</dbReference>
<name>A0A820Q3I9_9BILA</name>
<dbReference type="InterPro" id="IPR050626">
    <property type="entry name" value="Peptidase_M16"/>
</dbReference>
<dbReference type="Proteomes" id="UP000663868">
    <property type="component" value="Unassembled WGS sequence"/>
</dbReference>
<comment type="caution">
    <text evidence="3">The sequence shown here is derived from an EMBL/GenBank/DDBJ whole genome shotgun (WGS) entry which is preliminary data.</text>
</comment>
<dbReference type="PANTHER" id="PTHR43690">
    <property type="entry name" value="NARDILYSIN"/>
    <property type="match status" value="1"/>
</dbReference>
<protein>
    <recommendedName>
        <fullName evidence="2">Peptidase M16 middle/third domain-containing protein</fullName>
    </recommendedName>
</protein>
<evidence type="ECO:0000256" key="1">
    <source>
        <dbReference type="ARBA" id="ARBA00022723"/>
    </source>
</evidence>
<sequence>QRKKKPRTTRVKRSGRRKLIPELHLPKPNEFIPTDFQLLLKEKNSARPQLPIKIKENEFCRLFYGEDTFYRLPKAYLYFQLRNPLGNIDPLHSNMNRLYVELVEDPLTYQKKYFNKF</sequence>
<organism evidence="3 4">
    <name type="scientific">Adineta steineri</name>
    <dbReference type="NCBI Taxonomy" id="433720"/>
    <lineage>
        <taxon>Eukaryota</taxon>
        <taxon>Metazoa</taxon>
        <taxon>Spiralia</taxon>
        <taxon>Gnathifera</taxon>
        <taxon>Rotifera</taxon>
        <taxon>Eurotatoria</taxon>
        <taxon>Bdelloidea</taxon>
        <taxon>Adinetida</taxon>
        <taxon>Adinetidae</taxon>
        <taxon>Adineta</taxon>
    </lineage>
</organism>
<dbReference type="PANTHER" id="PTHR43690:SF18">
    <property type="entry name" value="INSULIN-DEGRADING ENZYME-RELATED"/>
    <property type="match status" value="1"/>
</dbReference>
<dbReference type="InterPro" id="IPR032632">
    <property type="entry name" value="Peptidase_M16_M"/>
</dbReference>
<proteinExistence type="predicted"/>
<accession>A0A820Q3I9</accession>